<dbReference type="AlphaFoldDB" id="A0AAW2XSA9"/>
<organism evidence="1">
    <name type="scientific">Sesamum latifolium</name>
    <dbReference type="NCBI Taxonomy" id="2727402"/>
    <lineage>
        <taxon>Eukaryota</taxon>
        <taxon>Viridiplantae</taxon>
        <taxon>Streptophyta</taxon>
        <taxon>Embryophyta</taxon>
        <taxon>Tracheophyta</taxon>
        <taxon>Spermatophyta</taxon>
        <taxon>Magnoliopsida</taxon>
        <taxon>eudicotyledons</taxon>
        <taxon>Gunneridae</taxon>
        <taxon>Pentapetalae</taxon>
        <taxon>asterids</taxon>
        <taxon>lamiids</taxon>
        <taxon>Lamiales</taxon>
        <taxon>Pedaliaceae</taxon>
        <taxon>Sesamum</taxon>
    </lineage>
</organism>
<evidence type="ECO:0008006" key="2">
    <source>
        <dbReference type="Google" id="ProtNLM"/>
    </source>
</evidence>
<evidence type="ECO:0000313" key="1">
    <source>
        <dbReference type="EMBL" id="KAL0454695.1"/>
    </source>
</evidence>
<name>A0AAW2XSA9_9LAMI</name>
<dbReference type="EMBL" id="JACGWN010000003">
    <property type="protein sequence ID" value="KAL0454695.1"/>
    <property type="molecule type" value="Genomic_DNA"/>
</dbReference>
<dbReference type="PANTHER" id="PTHR48475:SF2">
    <property type="entry name" value="RIBONUCLEASE H"/>
    <property type="match status" value="1"/>
</dbReference>
<proteinExistence type="predicted"/>
<sequence length="160" mass="18710">MKRLKEEVLERMAQFRKCEIRQIPRTENSKADELARMGSHLDDIYTRRATILTVQPEGRIQEISVVSQLQSESWMDKIREYLEIGNLPGDKDEARRIKNMSGRFFIEGGYLFKKSFMTPVLRCLNPEEAWEVMREIHEGSCGNHAGGRSLATKILRNRYF</sequence>
<comment type="caution">
    <text evidence="1">The sequence shown here is derived from an EMBL/GenBank/DDBJ whole genome shotgun (WGS) entry which is preliminary data.</text>
</comment>
<gene>
    <name evidence="1" type="ORF">Slati_0808700</name>
</gene>
<dbReference type="PANTHER" id="PTHR48475">
    <property type="entry name" value="RIBONUCLEASE H"/>
    <property type="match status" value="1"/>
</dbReference>
<reference evidence="1" key="1">
    <citation type="submission" date="2020-06" db="EMBL/GenBank/DDBJ databases">
        <authorList>
            <person name="Li T."/>
            <person name="Hu X."/>
            <person name="Zhang T."/>
            <person name="Song X."/>
            <person name="Zhang H."/>
            <person name="Dai N."/>
            <person name="Sheng W."/>
            <person name="Hou X."/>
            <person name="Wei L."/>
        </authorList>
    </citation>
    <scope>NUCLEOTIDE SEQUENCE</scope>
    <source>
        <strain evidence="1">KEN1</strain>
        <tissue evidence="1">Leaf</tissue>
    </source>
</reference>
<accession>A0AAW2XSA9</accession>
<reference evidence="1" key="2">
    <citation type="journal article" date="2024" name="Plant">
        <title>Genomic evolution and insights into agronomic trait innovations of Sesamum species.</title>
        <authorList>
            <person name="Miao H."/>
            <person name="Wang L."/>
            <person name="Qu L."/>
            <person name="Liu H."/>
            <person name="Sun Y."/>
            <person name="Le M."/>
            <person name="Wang Q."/>
            <person name="Wei S."/>
            <person name="Zheng Y."/>
            <person name="Lin W."/>
            <person name="Duan Y."/>
            <person name="Cao H."/>
            <person name="Xiong S."/>
            <person name="Wang X."/>
            <person name="Wei L."/>
            <person name="Li C."/>
            <person name="Ma Q."/>
            <person name="Ju M."/>
            <person name="Zhao R."/>
            <person name="Li G."/>
            <person name="Mu C."/>
            <person name="Tian Q."/>
            <person name="Mei H."/>
            <person name="Zhang T."/>
            <person name="Gao T."/>
            <person name="Zhang H."/>
        </authorList>
    </citation>
    <scope>NUCLEOTIDE SEQUENCE</scope>
    <source>
        <strain evidence="1">KEN1</strain>
    </source>
</reference>
<protein>
    <recommendedName>
        <fullName evidence="2">Reverse transcriptase domain-containing protein</fullName>
    </recommendedName>
</protein>